<dbReference type="InterPro" id="IPR052509">
    <property type="entry name" value="Metal_resp_DNA-bind_regulator"/>
</dbReference>
<dbReference type="PANTHER" id="PTHR33169:SF13">
    <property type="entry name" value="PADR-FAMILY TRANSCRIPTIONAL REGULATOR"/>
    <property type="match status" value="1"/>
</dbReference>
<dbReference type="Gene3D" id="1.10.10.10">
    <property type="entry name" value="Winged helix-like DNA-binding domain superfamily/Winged helix DNA-binding domain"/>
    <property type="match status" value="1"/>
</dbReference>
<protein>
    <submittedName>
        <fullName evidence="2">PadR family transcriptional regulator</fullName>
    </submittedName>
</protein>
<dbReference type="InterPro" id="IPR036388">
    <property type="entry name" value="WH-like_DNA-bd_sf"/>
</dbReference>
<reference evidence="2 3" key="1">
    <citation type="submission" date="2024-10" db="EMBL/GenBank/DDBJ databases">
        <title>The Natural Products Discovery Center: Release of the First 8490 Sequenced Strains for Exploring Actinobacteria Biosynthetic Diversity.</title>
        <authorList>
            <person name="Kalkreuter E."/>
            <person name="Kautsar S.A."/>
            <person name="Yang D."/>
            <person name="Bader C.D."/>
            <person name="Teijaro C.N."/>
            <person name="Fluegel L."/>
            <person name="Davis C.M."/>
            <person name="Simpson J.R."/>
            <person name="Lauterbach L."/>
            <person name="Steele A.D."/>
            <person name="Gui C."/>
            <person name="Meng S."/>
            <person name="Li G."/>
            <person name="Viehrig K."/>
            <person name="Ye F."/>
            <person name="Su P."/>
            <person name="Kiefer A.F."/>
            <person name="Nichols A."/>
            <person name="Cepeda A.J."/>
            <person name="Yan W."/>
            <person name="Fan B."/>
            <person name="Jiang Y."/>
            <person name="Adhikari A."/>
            <person name="Zheng C.-J."/>
            <person name="Schuster L."/>
            <person name="Cowan T.M."/>
            <person name="Smanski M.J."/>
            <person name="Chevrette M.G."/>
            <person name="De Carvalho L.P.S."/>
            <person name="Shen B."/>
        </authorList>
    </citation>
    <scope>NUCLEOTIDE SEQUENCE [LARGE SCALE GENOMIC DNA]</scope>
    <source>
        <strain evidence="2 3">NPDC050545</strain>
    </source>
</reference>
<dbReference type="InterPro" id="IPR036390">
    <property type="entry name" value="WH_DNA-bd_sf"/>
</dbReference>
<gene>
    <name evidence="2" type="ORF">ACIBG2_30425</name>
</gene>
<comment type="caution">
    <text evidence="2">The sequence shown here is derived from an EMBL/GenBank/DDBJ whole genome shotgun (WGS) entry which is preliminary data.</text>
</comment>
<dbReference type="Pfam" id="PF03551">
    <property type="entry name" value="PadR"/>
    <property type="match status" value="1"/>
</dbReference>
<organism evidence="2 3">
    <name type="scientific">Nonomuraea typhae</name>
    <dbReference type="NCBI Taxonomy" id="2603600"/>
    <lineage>
        <taxon>Bacteria</taxon>
        <taxon>Bacillati</taxon>
        <taxon>Actinomycetota</taxon>
        <taxon>Actinomycetes</taxon>
        <taxon>Streptosporangiales</taxon>
        <taxon>Streptosporangiaceae</taxon>
        <taxon>Nonomuraea</taxon>
    </lineage>
</organism>
<evidence type="ECO:0000313" key="2">
    <source>
        <dbReference type="EMBL" id="MFI6501731.1"/>
    </source>
</evidence>
<dbReference type="Proteomes" id="UP001612741">
    <property type="component" value="Unassembled WGS sequence"/>
</dbReference>
<feature type="domain" description="Transcription regulator PadR N-terminal" evidence="1">
    <location>
        <begin position="9"/>
        <end position="85"/>
    </location>
</feature>
<dbReference type="InterPro" id="IPR005149">
    <property type="entry name" value="Tscrpt_reg_PadR_N"/>
</dbReference>
<dbReference type="SUPFAM" id="SSF46785">
    <property type="entry name" value="Winged helix' DNA-binding domain"/>
    <property type="match status" value="1"/>
</dbReference>
<accession>A0ABW7Z187</accession>
<dbReference type="PANTHER" id="PTHR33169">
    <property type="entry name" value="PADR-FAMILY TRANSCRIPTIONAL REGULATOR"/>
    <property type="match status" value="1"/>
</dbReference>
<keyword evidence="3" id="KW-1185">Reference proteome</keyword>
<dbReference type="EMBL" id="JBITGY010000008">
    <property type="protein sequence ID" value="MFI6501731.1"/>
    <property type="molecule type" value="Genomic_DNA"/>
</dbReference>
<dbReference type="RefSeq" id="WP_397086501.1">
    <property type="nucleotide sequence ID" value="NZ_JBITGY010000008.1"/>
</dbReference>
<evidence type="ECO:0000313" key="3">
    <source>
        <dbReference type="Proteomes" id="UP001612741"/>
    </source>
</evidence>
<proteinExistence type="predicted"/>
<evidence type="ECO:0000259" key="1">
    <source>
        <dbReference type="Pfam" id="PF03551"/>
    </source>
</evidence>
<sequence>MLTTAGFHVLLALAGEPAHGYAIMRFVEHASGGAVKLGPGTLYRTISRLLADGLVEETDEGHPEAPHDARRRYYRLTRAGEAAARAEAELMARMVTAAREAGLVP</sequence>
<name>A0ABW7Z187_9ACTN</name>